<evidence type="ECO:0000313" key="3">
    <source>
        <dbReference type="EMBL" id="EJW70088.1"/>
    </source>
</evidence>
<feature type="non-terminal residue" evidence="3">
    <location>
        <position position="1"/>
    </location>
</feature>
<gene>
    <name evidence="3" type="ORF">WUBG_19004</name>
</gene>
<dbReference type="Proteomes" id="UP000004810">
    <property type="component" value="Unassembled WGS sequence"/>
</dbReference>
<comment type="caution">
    <text evidence="3">The sequence shown here is derived from an EMBL/GenBank/DDBJ whole genome shotgun (WGS) entry which is preliminary data.</text>
</comment>
<evidence type="ECO:0000313" key="4">
    <source>
        <dbReference type="Proteomes" id="UP000004810"/>
    </source>
</evidence>
<reference evidence="4" key="1">
    <citation type="submission" date="2012-08" db="EMBL/GenBank/DDBJ databases">
        <title>The Genome Sequence of Wuchereria bancrofti.</title>
        <authorList>
            <person name="Nutman T.B."/>
            <person name="Fink D.L."/>
            <person name="Russ C."/>
            <person name="Young S."/>
            <person name="Zeng Q."/>
            <person name="Koehrsen M."/>
            <person name="Alvarado L."/>
            <person name="Berlin A."/>
            <person name="Chapman S.B."/>
            <person name="Chen Z."/>
            <person name="Freedman E."/>
            <person name="Gellesch M."/>
            <person name="Goldberg J."/>
            <person name="Griggs A."/>
            <person name="Gujja S."/>
            <person name="Heilman E.R."/>
            <person name="Heiman D."/>
            <person name="Hepburn T."/>
            <person name="Howarth C."/>
            <person name="Jen D."/>
            <person name="Larson L."/>
            <person name="Lewis B."/>
            <person name="Mehta T."/>
            <person name="Park D."/>
            <person name="Pearson M."/>
            <person name="Roberts A."/>
            <person name="Saif S."/>
            <person name="Shea T."/>
            <person name="Shenoy N."/>
            <person name="Sisk P."/>
            <person name="Stolte C."/>
            <person name="Sykes S."/>
            <person name="Walk T."/>
            <person name="White J."/>
            <person name="Yandava C."/>
            <person name="Haas B."/>
            <person name="Henn M.R."/>
            <person name="Nusbaum C."/>
            <person name="Birren B."/>
        </authorList>
    </citation>
    <scope>NUCLEOTIDE SEQUENCE [LARGE SCALE GENOMIC DNA]</scope>
    <source>
        <strain evidence="4">NA</strain>
    </source>
</reference>
<keyword evidence="2" id="KW-0472">Membrane</keyword>
<feature type="non-terminal residue" evidence="3">
    <location>
        <position position="149"/>
    </location>
</feature>
<keyword evidence="2" id="KW-0812">Transmembrane</keyword>
<name>J9DKF4_WUCBA</name>
<sequence length="149" mass="16621">YICAWIVIVLIVTVIICCVTRRYLSLCRGTSRNYSYGAYCSCNLLQLLSNLKSVIRPKSRHFWYRTGSNFTQSLRHTGSNFTQSLRHTGNGTIGIKQHFIGIPHKLDSNSIAILIAPSDKECLIRKSTSMRPTQPPPPPPPPSAPSFSS</sequence>
<dbReference type="AlphaFoldDB" id="J9DKF4"/>
<evidence type="ECO:0000256" key="1">
    <source>
        <dbReference type="SAM" id="MobiDB-lite"/>
    </source>
</evidence>
<feature type="compositionally biased region" description="Pro residues" evidence="1">
    <location>
        <begin position="133"/>
        <end position="149"/>
    </location>
</feature>
<organism evidence="3 4">
    <name type="scientific">Wuchereria bancrofti</name>
    <dbReference type="NCBI Taxonomy" id="6293"/>
    <lineage>
        <taxon>Eukaryota</taxon>
        <taxon>Metazoa</taxon>
        <taxon>Ecdysozoa</taxon>
        <taxon>Nematoda</taxon>
        <taxon>Chromadorea</taxon>
        <taxon>Rhabditida</taxon>
        <taxon>Spirurina</taxon>
        <taxon>Spiruromorpha</taxon>
        <taxon>Filarioidea</taxon>
        <taxon>Onchocercidae</taxon>
        <taxon>Wuchereria</taxon>
    </lineage>
</organism>
<feature type="transmembrane region" description="Helical" evidence="2">
    <location>
        <begin position="6"/>
        <end position="24"/>
    </location>
</feature>
<proteinExistence type="predicted"/>
<keyword evidence="2" id="KW-1133">Transmembrane helix</keyword>
<evidence type="ECO:0000256" key="2">
    <source>
        <dbReference type="SAM" id="Phobius"/>
    </source>
</evidence>
<protein>
    <submittedName>
        <fullName evidence="3">Uncharacterized protein</fullName>
    </submittedName>
</protein>
<accession>J9DKF4</accession>
<feature type="region of interest" description="Disordered" evidence="1">
    <location>
        <begin position="125"/>
        <end position="149"/>
    </location>
</feature>
<dbReference type="EMBL" id="ADBV01023595">
    <property type="protein sequence ID" value="EJW70088.1"/>
    <property type="molecule type" value="Genomic_DNA"/>
</dbReference>